<feature type="compositionally biased region" description="Polar residues" evidence="1">
    <location>
        <begin position="58"/>
        <end position="69"/>
    </location>
</feature>
<evidence type="ECO:0000313" key="3">
    <source>
        <dbReference type="Proteomes" id="UP000029981"/>
    </source>
</evidence>
<reference evidence="2 3" key="3">
    <citation type="journal article" date="2010" name="BMC Genomics">
        <title>Transcriptome sequencing and comparative analysis of cucumber flowers with different sex types.</title>
        <authorList>
            <person name="Guo S."/>
            <person name="Zheng Y."/>
            <person name="Joung J.G."/>
            <person name="Liu S."/>
            <person name="Zhang Z."/>
            <person name="Crasta O.R."/>
            <person name="Sobral B.W."/>
            <person name="Xu Y."/>
            <person name="Huang S."/>
            <person name="Fei Z."/>
        </authorList>
    </citation>
    <scope>NUCLEOTIDE SEQUENCE [LARGE SCALE GENOMIC DNA]</scope>
    <source>
        <strain evidence="3">cv. 9930</strain>
    </source>
</reference>
<reference evidence="2 3" key="2">
    <citation type="journal article" date="2009" name="PLoS ONE">
        <title>An integrated genetic and cytogenetic map of the cucumber genome.</title>
        <authorList>
            <person name="Ren Y."/>
            <person name="Zhang Z."/>
            <person name="Liu J."/>
            <person name="Staub J.E."/>
            <person name="Han Y."/>
            <person name="Cheng Z."/>
            <person name="Li X."/>
            <person name="Lu J."/>
            <person name="Miao H."/>
            <person name="Kang H."/>
            <person name="Xie B."/>
            <person name="Gu X."/>
            <person name="Wang X."/>
            <person name="Du Y."/>
            <person name="Jin W."/>
            <person name="Huang S."/>
        </authorList>
    </citation>
    <scope>NUCLEOTIDE SEQUENCE [LARGE SCALE GENOMIC DNA]</scope>
    <source>
        <strain evidence="3">cv. 9930</strain>
    </source>
</reference>
<dbReference type="Proteomes" id="UP000029981">
    <property type="component" value="Chromosome 2"/>
</dbReference>
<accession>A0A0A0LQU0</accession>
<sequence length="101" mass="11670">MQNRELNEPKWRLHSSENSQIQRTDSSQASEPTSPELAERTTSPLQKPDPNPPLIFLDSTSPSQQQTNRETIRNISKAMEAKVLIAVKKRTKLWWRDDLES</sequence>
<evidence type="ECO:0000256" key="1">
    <source>
        <dbReference type="SAM" id="MobiDB-lite"/>
    </source>
</evidence>
<proteinExistence type="predicted"/>
<name>A0A0A0LQU0_CUCSA</name>
<reference evidence="2 3" key="4">
    <citation type="journal article" date="2011" name="BMC Genomics">
        <title>RNA-Seq improves annotation of protein-coding genes in the cucumber genome.</title>
        <authorList>
            <person name="Li Z."/>
            <person name="Zhang Z."/>
            <person name="Yan P."/>
            <person name="Huang S."/>
            <person name="Fei Z."/>
            <person name="Lin K."/>
        </authorList>
    </citation>
    <scope>NUCLEOTIDE SEQUENCE [LARGE SCALE GENOMIC DNA]</scope>
    <source>
        <strain evidence="3">cv. 9930</strain>
    </source>
</reference>
<dbReference type="EMBL" id="CM002923">
    <property type="protein sequence ID" value="KGN63162.1"/>
    <property type="molecule type" value="Genomic_DNA"/>
</dbReference>
<reference evidence="2 3" key="1">
    <citation type="journal article" date="2009" name="Nat. Genet.">
        <title>The genome of the cucumber, Cucumis sativus L.</title>
        <authorList>
            <person name="Huang S."/>
            <person name="Li R."/>
            <person name="Zhang Z."/>
            <person name="Li L."/>
            <person name="Gu X."/>
            <person name="Fan W."/>
            <person name="Lucas W.J."/>
            <person name="Wang X."/>
            <person name="Xie B."/>
            <person name="Ni P."/>
            <person name="Ren Y."/>
            <person name="Zhu H."/>
            <person name="Li J."/>
            <person name="Lin K."/>
            <person name="Jin W."/>
            <person name="Fei Z."/>
            <person name="Li G."/>
            <person name="Staub J."/>
            <person name="Kilian A."/>
            <person name="van der Vossen E.A."/>
            <person name="Wu Y."/>
            <person name="Guo J."/>
            <person name="He J."/>
            <person name="Jia Z."/>
            <person name="Ren Y."/>
            <person name="Tian G."/>
            <person name="Lu Y."/>
            <person name="Ruan J."/>
            <person name="Qian W."/>
            <person name="Wang M."/>
            <person name="Huang Q."/>
            <person name="Li B."/>
            <person name="Xuan Z."/>
            <person name="Cao J."/>
            <person name="Asan"/>
            <person name="Wu Z."/>
            <person name="Zhang J."/>
            <person name="Cai Q."/>
            <person name="Bai Y."/>
            <person name="Zhao B."/>
            <person name="Han Y."/>
            <person name="Li Y."/>
            <person name="Li X."/>
            <person name="Wang S."/>
            <person name="Shi Q."/>
            <person name="Liu S."/>
            <person name="Cho W.K."/>
            <person name="Kim J.Y."/>
            <person name="Xu Y."/>
            <person name="Heller-Uszynska K."/>
            <person name="Miao H."/>
            <person name="Cheng Z."/>
            <person name="Zhang S."/>
            <person name="Wu J."/>
            <person name="Yang Y."/>
            <person name="Kang H."/>
            <person name="Li M."/>
            <person name="Liang H."/>
            <person name="Ren X."/>
            <person name="Shi Z."/>
            <person name="Wen M."/>
            <person name="Jian M."/>
            <person name="Yang H."/>
            <person name="Zhang G."/>
            <person name="Yang Z."/>
            <person name="Chen R."/>
            <person name="Liu S."/>
            <person name="Li J."/>
            <person name="Ma L."/>
            <person name="Liu H."/>
            <person name="Zhou Y."/>
            <person name="Zhao J."/>
            <person name="Fang X."/>
            <person name="Li G."/>
            <person name="Fang L."/>
            <person name="Li Y."/>
            <person name="Liu D."/>
            <person name="Zheng H."/>
            <person name="Zhang Y."/>
            <person name="Qin N."/>
            <person name="Li Z."/>
            <person name="Yang G."/>
            <person name="Yang S."/>
            <person name="Bolund L."/>
            <person name="Kristiansen K."/>
            <person name="Zheng H."/>
            <person name="Li S."/>
            <person name="Zhang X."/>
            <person name="Yang H."/>
            <person name="Wang J."/>
            <person name="Sun R."/>
            <person name="Zhang B."/>
            <person name="Jiang S."/>
            <person name="Wang J."/>
            <person name="Du Y."/>
            <person name="Li S."/>
        </authorList>
    </citation>
    <scope>NUCLEOTIDE SEQUENCE [LARGE SCALE GENOMIC DNA]</scope>
    <source>
        <strain evidence="3">cv. 9930</strain>
    </source>
</reference>
<organism evidence="2 3">
    <name type="scientific">Cucumis sativus</name>
    <name type="common">Cucumber</name>
    <dbReference type="NCBI Taxonomy" id="3659"/>
    <lineage>
        <taxon>Eukaryota</taxon>
        <taxon>Viridiplantae</taxon>
        <taxon>Streptophyta</taxon>
        <taxon>Embryophyta</taxon>
        <taxon>Tracheophyta</taxon>
        <taxon>Spermatophyta</taxon>
        <taxon>Magnoliopsida</taxon>
        <taxon>eudicotyledons</taxon>
        <taxon>Gunneridae</taxon>
        <taxon>Pentapetalae</taxon>
        <taxon>rosids</taxon>
        <taxon>fabids</taxon>
        <taxon>Cucurbitales</taxon>
        <taxon>Cucurbitaceae</taxon>
        <taxon>Benincaseae</taxon>
        <taxon>Cucumis</taxon>
    </lineage>
</organism>
<feature type="compositionally biased region" description="Polar residues" evidence="1">
    <location>
        <begin position="16"/>
        <end position="33"/>
    </location>
</feature>
<keyword evidence="3" id="KW-1185">Reference proteome</keyword>
<gene>
    <name evidence="2" type="ORF">Csa_2G406110</name>
</gene>
<feature type="region of interest" description="Disordered" evidence="1">
    <location>
        <begin position="1"/>
        <end position="69"/>
    </location>
</feature>
<protein>
    <submittedName>
        <fullName evidence="2">2OG-Fe(II) oxygenase</fullName>
    </submittedName>
</protein>
<feature type="compositionally biased region" description="Basic and acidic residues" evidence="1">
    <location>
        <begin position="1"/>
        <end position="15"/>
    </location>
</feature>
<dbReference type="STRING" id="3659.A0A0A0LQU0"/>
<dbReference type="Gramene" id="KGN63162">
    <property type="protein sequence ID" value="KGN63162"/>
    <property type="gene ID" value="Csa_2G406110"/>
</dbReference>
<dbReference type="AlphaFoldDB" id="A0A0A0LQU0"/>
<evidence type="ECO:0000313" key="2">
    <source>
        <dbReference type="EMBL" id="KGN63162.1"/>
    </source>
</evidence>